<name>A0A8R1VYQ8_ACYPI</name>
<feature type="domain" description="Methyltransferase" evidence="1">
    <location>
        <begin position="33"/>
        <end position="187"/>
    </location>
</feature>
<dbReference type="PANTHER" id="PTHR43861">
    <property type="entry name" value="TRANS-ACONITATE 2-METHYLTRANSFERASE-RELATED"/>
    <property type="match status" value="1"/>
</dbReference>
<reference evidence="3" key="1">
    <citation type="submission" date="2010-06" db="EMBL/GenBank/DDBJ databases">
        <authorList>
            <person name="Jiang H."/>
            <person name="Abraham K."/>
            <person name="Ali S."/>
            <person name="Alsbrooks S.L."/>
            <person name="Anim B.N."/>
            <person name="Anosike U.S."/>
            <person name="Attaway T."/>
            <person name="Bandaranaike D.P."/>
            <person name="Battles P.K."/>
            <person name="Bell S.N."/>
            <person name="Bell A.V."/>
            <person name="Beltran B."/>
            <person name="Bickham C."/>
            <person name="Bustamante Y."/>
            <person name="Caleb T."/>
            <person name="Canada A."/>
            <person name="Cardenas V."/>
            <person name="Carter K."/>
            <person name="Chacko J."/>
            <person name="Chandrabose M.N."/>
            <person name="Chavez D."/>
            <person name="Chavez A."/>
            <person name="Chen L."/>
            <person name="Chu H.-S."/>
            <person name="Claassen K.J."/>
            <person name="Cockrell R."/>
            <person name="Collins M."/>
            <person name="Cooper J.A."/>
            <person name="Cree A."/>
            <person name="Curry S.M."/>
            <person name="Da Y."/>
            <person name="Dao M.D."/>
            <person name="Das B."/>
            <person name="Davila M.-L."/>
            <person name="Davy-Carroll L."/>
            <person name="Denson S."/>
            <person name="Dinh H."/>
            <person name="Ebong V.E."/>
            <person name="Edwards J.R."/>
            <person name="Egan A."/>
            <person name="El-Daye J."/>
            <person name="Escobedo L."/>
            <person name="Fernandez S."/>
            <person name="Fernando P.R."/>
            <person name="Flagg N."/>
            <person name="Forbes L.D."/>
            <person name="Fowler R.G."/>
            <person name="Fu Q."/>
            <person name="Gabisi R.A."/>
            <person name="Ganer J."/>
            <person name="Garbino Pronczuk A."/>
            <person name="Garcia R.M."/>
            <person name="Garner T."/>
            <person name="Garrett T.E."/>
            <person name="Gonzalez D.A."/>
            <person name="Hamid H."/>
            <person name="Hawkins E.S."/>
            <person name="Hirani K."/>
            <person name="Hogues M.E."/>
            <person name="Hollins B."/>
            <person name="Hsiao C.-H."/>
            <person name="Jabil R."/>
            <person name="James M.L."/>
            <person name="Jhangiani S.N."/>
            <person name="Johnson B."/>
            <person name="Johnson Q."/>
            <person name="Joshi V."/>
            <person name="Kalu J.B."/>
            <person name="Kam C."/>
            <person name="Kashfia A."/>
            <person name="Keebler J."/>
            <person name="Kisamo H."/>
            <person name="Kovar C.L."/>
            <person name="Lago L.A."/>
            <person name="Lai C.-Y."/>
            <person name="Laidlaw J."/>
            <person name="Lara F."/>
            <person name="Le T.-K."/>
            <person name="Lee S.L."/>
            <person name="Legall F.H."/>
            <person name="Lemon S.J."/>
            <person name="Lewis L.R."/>
            <person name="Li B."/>
            <person name="Liu Y."/>
            <person name="Liu Y.-S."/>
            <person name="Lopez J."/>
            <person name="Lozado R.J."/>
            <person name="Lu J."/>
            <person name="Madu R.C."/>
            <person name="Maheshwari M."/>
            <person name="Maheshwari R."/>
            <person name="Malloy K."/>
            <person name="Martinez E."/>
            <person name="Mathew T."/>
            <person name="Mercado I.C."/>
            <person name="Mercado C."/>
            <person name="Meyer B."/>
            <person name="Montgomery K."/>
            <person name="Morgan M.B."/>
            <person name="Munidasa M."/>
            <person name="Nazareth L.V."/>
            <person name="Nelson J."/>
            <person name="Ng B.M."/>
            <person name="Nguyen N.B."/>
            <person name="Nguyen P.Q."/>
            <person name="Nguyen T."/>
            <person name="Obregon M."/>
            <person name="Okwuonu G.O."/>
            <person name="Onwere C.G."/>
            <person name="Orozco G."/>
            <person name="Parra A."/>
            <person name="Patel S."/>
            <person name="Patil S."/>
            <person name="Perez A."/>
            <person name="Perez Y."/>
            <person name="Pham C."/>
            <person name="Primus E.L."/>
            <person name="Pu L.-L."/>
            <person name="Puazo M."/>
            <person name="Qin X."/>
            <person name="Quiroz J.B."/>
            <person name="Reese J."/>
            <person name="Richards S."/>
            <person name="Rives C.M."/>
            <person name="Robberts R."/>
            <person name="Ruiz S.J."/>
            <person name="Ruiz M.J."/>
            <person name="Santibanez J."/>
            <person name="Schneider B.W."/>
            <person name="Sisson I."/>
            <person name="Smith M."/>
            <person name="Sodergren E."/>
            <person name="Song X.-Z."/>
            <person name="Song B.B."/>
            <person name="Summersgill H."/>
            <person name="Thelus R."/>
            <person name="Thornton R.D."/>
            <person name="Trejos Z.Y."/>
            <person name="Usmani K."/>
            <person name="Vattathil S."/>
            <person name="Villasana D."/>
            <person name="Walker D.L."/>
            <person name="Wang S."/>
            <person name="Wang K."/>
            <person name="White C.S."/>
            <person name="Williams A.C."/>
            <person name="Williamson J."/>
            <person name="Wilson K."/>
            <person name="Woghiren I.O."/>
            <person name="Woodworth J.R."/>
            <person name="Worley K.C."/>
            <person name="Wright R.A."/>
            <person name="Wu W."/>
            <person name="Young L."/>
            <person name="Zhang L."/>
            <person name="Zhang J."/>
            <person name="Zhu Y."/>
            <person name="Muzny D.M."/>
            <person name="Weinstock G."/>
            <person name="Gibbs R.A."/>
        </authorList>
    </citation>
    <scope>NUCLEOTIDE SEQUENCE [LARGE SCALE GENOMIC DNA]</scope>
    <source>
        <strain evidence="3">LSR1</strain>
    </source>
</reference>
<evidence type="ECO:0000313" key="3">
    <source>
        <dbReference type="Proteomes" id="UP000007819"/>
    </source>
</evidence>
<organism evidence="2 3">
    <name type="scientific">Acyrthosiphon pisum</name>
    <name type="common">Pea aphid</name>
    <dbReference type="NCBI Taxonomy" id="7029"/>
    <lineage>
        <taxon>Eukaryota</taxon>
        <taxon>Metazoa</taxon>
        <taxon>Ecdysozoa</taxon>
        <taxon>Arthropoda</taxon>
        <taxon>Hexapoda</taxon>
        <taxon>Insecta</taxon>
        <taxon>Pterygota</taxon>
        <taxon>Neoptera</taxon>
        <taxon>Paraneoptera</taxon>
        <taxon>Hemiptera</taxon>
        <taxon>Sternorrhyncha</taxon>
        <taxon>Aphidomorpha</taxon>
        <taxon>Aphidoidea</taxon>
        <taxon>Aphididae</taxon>
        <taxon>Macrosiphini</taxon>
        <taxon>Acyrthosiphon</taxon>
    </lineage>
</organism>
<protein>
    <recommendedName>
        <fullName evidence="1">Methyltransferase domain-containing protein</fullName>
    </recommendedName>
</protein>
<dbReference type="GeneID" id="100160278"/>
<sequence length="267" mass="30900">MHCPERYVKNNGIQQREAKDALTAYIEKMVWTSNETVLDIGCGPGDVTSDILYPFLKNKIKQLIGVDKSVEMVEYAKSSCGRSDMDFKALDIEKPIHCGSSYLRGFNKIFSFFCFHWIHNKVDSLLNMHLMLKSGGEILINFLLINPLVEMYKILDEEWQQYIKDIKQMSQDSFSQDELREMFIKAGFRIINIESSVKTYTYPNYSSFLDAVRAVDDMYSNLPQHLHGRYAIHVKDKICEKQMVDICPNTGEVILRYLPITVHAVKD</sequence>
<dbReference type="Gene3D" id="3.40.50.150">
    <property type="entry name" value="Vaccinia Virus protein VP39"/>
    <property type="match status" value="1"/>
</dbReference>
<proteinExistence type="predicted"/>
<dbReference type="OrthoDB" id="66144at2759"/>
<dbReference type="AlphaFoldDB" id="A0A8R1VYQ8"/>
<dbReference type="InterPro" id="IPR029063">
    <property type="entry name" value="SAM-dependent_MTases_sf"/>
</dbReference>
<keyword evidence="3" id="KW-1185">Reference proteome</keyword>
<evidence type="ECO:0000259" key="1">
    <source>
        <dbReference type="Pfam" id="PF13847"/>
    </source>
</evidence>
<dbReference type="OMA" id="MKFVFYV"/>
<dbReference type="SUPFAM" id="SSF53335">
    <property type="entry name" value="S-adenosyl-L-methionine-dependent methyltransferases"/>
    <property type="match status" value="1"/>
</dbReference>
<dbReference type="RefSeq" id="XP_001943729.1">
    <property type="nucleotide sequence ID" value="XM_001943694.4"/>
</dbReference>
<dbReference type="Proteomes" id="UP000007819">
    <property type="component" value="Chromosome X"/>
</dbReference>
<evidence type="ECO:0000313" key="2">
    <source>
        <dbReference type="EnsemblMetazoa" id="XP_001943729.1"/>
    </source>
</evidence>
<reference evidence="2" key="2">
    <citation type="submission" date="2022-06" db="UniProtKB">
        <authorList>
            <consortium name="EnsemblMetazoa"/>
        </authorList>
    </citation>
    <scope>IDENTIFICATION</scope>
</reference>
<dbReference type="CDD" id="cd02440">
    <property type="entry name" value="AdoMet_MTases"/>
    <property type="match status" value="1"/>
</dbReference>
<dbReference type="InterPro" id="IPR025714">
    <property type="entry name" value="Methyltranfer_dom"/>
</dbReference>
<dbReference type="PANTHER" id="PTHR43861:SF1">
    <property type="entry name" value="TRANS-ACONITATE 2-METHYLTRANSFERASE"/>
    <property type="match status" value="1"/>
</dbReference>
<dbReference type="Pfam" id="PF13847">
    <property type="entry name" value="Methyltransf_31"/>
    <property type="match status" value="1"/>
</dbReference>
<accession>A0A8R1VYQ8</accession>
<dbReference type="EnsemblMetazoa" id="XM_001943694.5">
    <property type="protein sequence ID" value="XP_001943729.1"/>
    <property type="gene ID" value="LOC100160278"/>
</dbReference>
<dbReference type="KEGG" id="api:100160278"/>